<protein>
    <submittedName>
        <fullName evidence="12">Ferroxidase fet3</fullName>
    </submittedName>
</protein>
<evidence type="ECO:0000256" key="8">
    <source>
        <dbReference type="SAM" id="SignalP"/>
    </source>
</evidence>
<dbReference type="Gene3D" id="2.60.40.420">
    <property type="entry name" value="Cupredoxins - blue copper proteins"/>
    <property type="match status" value="3"/>
</dbReference>
<evidence type="ECO:0000313" key="12">
    <source>
        <dbReference type="EMBL" id="CAK7270373.1"/>
    </source>
</evidence>
<keyword evidence="2" id="KW-0479">Metal-binding</keyword>
<reference evidence="12 13" key="1">
    <citation type="submission" date="2024-01" db="EMBL/GenBank/DDBJ databases">
        <authorList>
            <person name="Allen C."/>
            <person name="Tagirdzhanova G."/>
        </authorList>
    </citation>
    <scope>NUCLEOTIDE SEQUENCE [LARGE SCALE GENOMIC DNA]</scope>
    <source>
        <strain evidence="12 13">CBS 573.63</strain>
    </source>
</reference>
<dbReference type="InterPro" id="IPR045087">
    <property type="entry name" value="Cu-oxidase_fam"/>
</dbReference>
<dbReference type="PROSITE" id="PS00080">
    <property type="entry name" value="MULTICOPPER_OXIDASE2"/>
    <property type="match status" value="1"/>
</dbReference>
<keyword evidence="5" id="KW-0186">Copper</keyword>
<evidence type="ECO:0000256" key="1">
    <source>
        <dbReference type="ARBA" id="ARBA00010609"/>
    </source>
</evidence>
<keyword evidence="7" id="KW-1133">Transmembrane helix</keyword>
<feature type="chain" id="PRO_5046218200" evidence="8">
    <location>
        <begin position="19"/>
        <end position="620"/>
    </location>
</feature>
<evidence type="ECO:0000259" key="9">
    <source>
        <dbReference type="Pfam" id="PF00394"/>
    </source>
</evidence>
<keyword evidence="4" id="KW-0560">Oxidoreductase</keyword>
<name>A0ABP0DRV4_9PEZI</name>
<feature type="signal peptide" evidence="8">
    <location>
        <begin position="1"/>
        <end position="18"/>
    </location>
</feature>
<organism evidence="12 13">
    <name type="scientific">Sporothrix epigloea</name>
    <dbReference type="NCBI Taxonomy" id="1892477"/>
    <lineage>
        <taxon>Eukaryota</taxon>
        <taxon>Fungi</taxon>
        <taxon>Dikarya</taxon>
        <taxon>Ascomycota</taxon>
        <taxon>Pezizomycotina</taxon>
        <taxon>Sordariomycetes</taxon>
        <taxon>Sordariomycetidae</taxon>
        <taxon>Ophiostomatales</taxon>
        <taxon>Ophiostomataceae</taxon>
        <taxon>Sporothrix</taxon>
    </lineage>
</organism>
<feature type="domain" description="Plastocyanin-like" evidence="11">
    <location>
        <begin position="27"/>
        <end position="143"/>
    </location>
</feature>
<dbReference type="Pfam" id="PF07731">
    <property type="entry name" value="Cu-oxidase_2"/>
    <property type="match status" value="1"/>
</dbReference>
<evidence type="ECO:0000256" key="4">
    <source>
        <dbReference type="ARBA" id="ARBA00023002"/>
    </source>
</evidence>
<accession>A0ABP0DRV4</accession>
<dbReference type="InterPro" id="IPR002355">
    <property type="entry name" value="Cu_oxidase_Cu_BS"/>
</dbReference>
<dbReference type="InterPro" id="IPR044130">
    <property type="entry name" value="CuRO_2_Fet3-like"/>
</dbReference>
<feature type="domain" description="Plastocyanin-like" evidence="9">
    <location>
        <begin position="153"/>
        <end position="299"/>
    </location>
</feature>
<proteinExistence type="inferred from homology"/>
<dbReference type="Pfam" id="PF00394">
    <property type="entry name" value="Cu-oxidase"/>
    <property type="match status" value="1"/>
</dbReference>
<comment type="similarity">
    <text evidence="1">Belongs to the multicopper oxidase family.</text>
</comment>
<feature type="domain" description="Plastocyanin-like" evidence="10">
    <location>
        <begin position="365"/>
        <end position="510"/>
    </location>
</feature>
<feature type="compositionally biased region" description="Polar residues" evidence="6">
    <location>
        <begin position="610"/>
        <end position="620"/>
    </location>
</feature>
<evidence type="ECO:0000259" key="11">
    <source>
        <dbReference type="Pfam" id="PF07732"/>
    </source>
</evidence>
<dbReference type="CDD" id="cd13877">
    <property type="entry name" value="CuRO_2_Fet3p_like"/>
    <property type="match status" value="1"/>
</dbReference>
<comment type="caution">
    <text evidence="12">The sequence shown here is derived from an EMBL/GenBank/DDBJ whole genome shotgun (WGS) entry which is preliminary data.</text>
</comment>
<evidence type="ECO:0000256" key="7">
    <source>
        <dbReference type="SAM" id="Phobius"/>
    </source>
</evidence>
<gene>
    <name evidence="12" type="primary">FET3</name>
    <name evidence="12" type="ORF">SEPCBS57363_004071</name>
</gene>
<dbReference type="PANTHER" id="PTHR11709:SF361">
    <property type="entry name" value="IRON TRANSPORT MULTICOPPER OXIDASE FET3"/>
    <property type="match status" value="1"/>
</dbReference>
<dbReference type="InterPro" id="IPR011706">
    <property type="entry name" value="Cu-oxidase_C"/>
</dbReference>
<keyword evidence="7" id="KW-0812">Transmembrane</keyword>
<keyword evidence="13" id="KW-1185">Reference proteome</keyword>
<evidence type="ECO:0000313" key="13">
    <source>
        <dbReference type="Proteomes" id="UP001642501"/>
    </source>
</evidence>
<keyword evidence="3 8" id="KW-0732">Signal</keyword>
<dbReference type="Pfam" id="PF07732">
    <property type="entry name" value="Cu-oxidase_3"/>
    <property type="match status" value="1"/>
</dbReference>
<evidence type="ECO:0000256" key="6">
    <source>
        <dbReference type="SAM" id="MobiDB-lite"/>
    </source>
</evidence>
<evidence type="ECO:0000259" key="10">
    <source>
        <dbReference type="Pfam" id="PF07731"/>
    </source>
</evidence>
<evidence type="ECO:0000256" key="2">
    <source>
        <dbReference type="ARBA" id="ARBA00022723"/>
    </source>
</evidence>
<dbReference type="CDD" id="cd13851">
    <property type="entry name" value="CuRO_1_Fet3p"/>
    <property type="match status" value="1"/>
</dbReference>
<dbReference type="CDD" id="cd13899">
    <property type="entry name" value="CuRO_3_Fet3p"/>
    <property type="match status" value="1"/>
</dbReference>
<dbReference type="InterPro" id="IPR033138">
    <property type="entry name" value="Cu_oxidase_CS"/>
</dbReference>
<keyword evidence="7" id="KW-0472">Membrane</keyword>
<evidence type="ECO:0000256" key="3">
    <source>
        <dbReference type="ARBA" id="ARBA00022729"/>
    </source>
</evidence>
<dbReference type="InterPro" id="IPR011707">
    <property type="entry name" value="Cu-oxidase-like_N"/>
</dbReference>
<dbReference type="InterPro" id="IPR008972">
    <property type="entry name" value="Cupredoxin"/>
</dbReference>
<feature type="transmembrane region" description="Helical" evidence="7">
    <location>
        <begin position="567"/>
        <end position="589"/>
    </location>
</feature>
<dbReference type="SUPFAM" id="SSF49503">
    <property type="entry name" value="Cupredoxins"/>
    <property type="match status" value="3"/>
</dbReference>
<evidence type="ECO:0000256" key="5">
    <source>
        <dbReference type="ARBA" id="ARBA00023008"/>
    </source>
</evidence>
<feature type="region of interest" description="Disordered" evidence="6">
    <location>
        <begin position="595"/>
        <end position="620"/>
    </location>
</feature>
<dbReference type="Proteomes" id="UP001642501">
    <property type="component" value="Unassembled WGS sequence"/>
</dbReference>
<dbReference type="InterPro" id="IPR001117">
    <property type="entry name" value="Cu-oxidase_2nd"/>
</dbReference>
<dbReference type="PROSITE" id="PS00079">
    <property type="entry name" value="MULTICOPPER_OXIDASE1"/>
    <property type="match status" value="1"/>
</dbReference>
<dbReference type="PANTHER" id="PTHR11709">
    <property type="entry name" value="MULTI-COPPER OXIDASE"/>
    <property type="match status" value="1"/>
</dbReference>
<sequence length="620" mass="68680">MVRFSAAAVLAFALGAVAKTVSLDFNVSWVIVNPDGLADRKVIGVNGEWPLPIINVDKGDRLVVKMYNGLGDKSTSIHWHGMFQNGTNEMDGASMFTQCPIPPGSSFTYNFTINQNGTYWYHCHTDYCYPDGYRQALLVHDKDAPFANQYKEEFSLTLSDWYHNMMDDLRTEFMSLYNPTGAEPIPDAFLLNDGQNKTFKVEPNTTYLLRIINTGNFIAQYFFIEGHNMTIVEVDGVYTEPAQASMLYVHIAQRYSVLVTTGNSTDANFKIVTAADQDLMDTIPDNVRLNLTSWLVYDENAPLESADITTLNSDDYQAIAFDDFTLVPADRMPLLPEPDHQVNMTVYMVNLMTGYNYAELNNITYTAPKVPTLYTAMSTGEMNTQQVVYGEYTNPIVLKHNDVVEFVLNNADGGTHPFHLHGHNFQVIQREPPLGPNFNDYLNDNLIIGYDPNNHTAFPQIPARRDVIVLPPQGFVVVRFVADNPGVWAFHCHIDWHLASGLSMTFIEAPELIPSRISIPEDHYAVCAAAAVPTAGNAAANTVDFTDLKGQNVQPGDIPDGWTTKGIVSMAFTVLSAVLGITSLVYYGLADLKQRPKPASANDSSEGEVATSNSDIAKQG</sequence>
<dbReference type="EMBL" id="CAWUOM010000071">
    <property type="protein sequence ID" value="CAK7270373.1"/>
    <property type="molecule type" value="Genomic_DNA"/>
</dbReference>